<reference evidence="2" key="1">
    <citation type="submission" date="2012-05" db="EMBL/GenBank/DDBJ databases">
        <authorList>
            <person name="Krishnakumar V."/>
            <person name="Cheung F."/>
            <person name="Xiao Y."/>
            <person name="Chan A."/>
            <person name="Moskal W.A."/>
            <person name="Town C.D."/>
        </authorList>
    </citation>
    <scope>NUCLEOTIDE SEQUENCE</scope>
</reference>
<accession>I3SGU6</accession>
<proteinExistence type="evidence at transcript level"/>
<evidence type="ECO:0000256" key="1">
    <source>
        <dbReference type="SAM" id="Phobius"/>
    </source>
</evidence>
<sequence>MEKAHKRNILTTIERVSNKHHPLSTECFKHQASIEFRKIATVWLPPPMLVIFVGSPMFLASQLWLYVRTL</sequence>
<protein>
    <recommendedName>
        <fullName evidence="3">Transmembrane protein</fullName>
    </recommendedName>
</protein>
<keyword evidence="1" id="KW-0812">Transmembrane</keyword>
<keyword evidence="1" id="KW-0472">Membrane</keyword>
<keyword evidence="1" id="KW-1133">Transmembrane helix</keyword>
<dbReference type="EMBL" id="BT139693">
    <property type="protein sequence ID" value="AFK39488.1"/>
    <property type="molecule type" value="mRNA"/>
</dbReference>
<organism evidence="2">
    <name type="scientific">Medicago truncatula</name>
    <name type="common">Barrel medic</name>
    <name type="synonym">Medicago tribuloides</name>
    <dbReference type="NCBI Taxonomy" id="3880"/>
    <lineage>
        <taxon>Eukaryota</taxon>
        <taxon>Viridiplantae</taxon>
        <taxon>Streptophyta</taxon>
        <taxon>Embryophyta</taxon>
        <taxon>Tracheophyta</taxon>
        <taxon>Spermatophyta</taxon>
        <taxon>Magnoliopsida</taxon>
        <taxon>eudicotyledons</taxon>
        <taxon>Gunneridae</taxon>
        <taxon>Pentapetalae</taxon>
        <taxon>rosids</taxon>
        <taxon>fabids</taxon>
        <taxon>Fabales</taxon>
        <taxon>Fabaceae</taxon>
        <taxon>Papilionoideae</taxon>
        <taxon>50 kb inversion clade</taxon>
        <taxon>NPAAA clade</taxon>
        <taxon>Hologalegina</taxon>
        <taxon>IRL clade</taxon>
        <taxon>Trifolieae</taxon>
        <taxon>Medicago</taxon>
    </lineage>
</organism>
<evidence type="ECO:0008006" key="3">
    <source>
        <dbReference type="Google" id="ProtNLM"/>
    </source>
</evidence>
<evidence type="ECO:0000313" key="2">
    <source>
        <dbReference type="EMBL" id="AFK39488.1"/>
    </source>
</evidence>
<dbReference type="AlphaFoldDB" id="I3SGU6"/>
<feature type="transmembrane region" description="Helical" evidence="1">
    <location>
        <begin position="48"/>
        <end position="67"/>
    </location>
</feature>
<name>I3SGU6_MEDTR</name>